<dbReference type="HOGENOM" id="CLU_055817_1_0_11"/>
<name>D7CB98_STRBB</name>
<proteinExistence type="predicted"/>
<evidence type="ECO:0000313" key="2">
    <source>
        <dbReference type="EMBL" id="ADI10781.1"/>
    </source>
</evidence>
<sequence>MALNTAAMAARKRFGQALQEVRKVARLPSGKPVQQIDVAHTLGYKSYHRVSRMERGETWPNEGEWKALVKFLGMDLATRVRLETMRAEGMSIADAWWTAYDGEFPESLLQFVAYEDAAQRITTCAVNVIPALLQTRTYARAITKSVAGSVLTPDAVERSVELRRSRRGIFDKPNPTPVEFIFGEAALRQHVGGVGVMLEQLDSLIEDDAKRKISIRVVPFTAEAASMYMLHLLEFGEADEKPITAFDSMTGMTFQKRPREVRENRHYIEAMRKLAISPLESLAMIKTIRKELSSA</sequence>
<evidence type="ECO:0000259" key="1">
    <source>
        <dbReference type="Pfam" id="PF19054"/>
    </source>
</evidence>
<dbReference type="InterPro" id="IPR010982">
    <property type="entry name" value="Lambda_DNA-bd_dom_sf"/>
</dbReference>
<reference evidence="2 3" key="1">
    <citation type="journal article" date="2010" name="J. Bacteriol.">
        <title>Genome sequence of the milbemycin-producing bacterium Streptomyces bingchenggensis.</title>
        <authorList>
            <person name="Wang X.J."/>
            <person name="Yan Y.J."/>
            <person name="Zhang B."/>
            <person name="An J."/>
            <person name="Wang J.J."/>
            <person name="Tian J."/>
            <person name="Jiang L."/>
            <person name="Chen Y.H."/>
            <person name="Huang S.X."/>
            <person name="Yin M."/>
            <person name="Zhang J."/>
            <person name="Gao A.L."/>
            <person name="Liu C.X."/>
            <person name="Zhu Z.X."/>
            <person name="Xiang W.S."/>
        </authorList>
    </citation>
    <scope>NUCLEOTIDE SEQUENCE [LARGE SCALE GENOMIC DNA]</scope>
    <source>
        <strain evidence="2 3">BCW-1</strain>
    </source>
</reference>
<dbReference type="GO" id="GO:0003677">
    <property type="term" value="F:DNA binding"/>
    <property type="evidence" value="ECO:0007669"/>
    <property type="project" value="UniProtKB-KW"/>
</dbReference>
<keyword evidence="3" id="KW-1185">Reference proteome</keyword>
<protein>
    <submittedName>
        <fullName evidence="2">DNA-binding protein</fullName>
    </submittedName>
</protein>
<evidence type="ECO:0000313" key="3">
    <source>
        <dbReference type="Proteomes" id="UP000000377"/>
    </source>
</evidence>
<dbReference type="RefSeq" id="WP_014180231.1">
    <property type="nucleotide sequence ID" value="NC_016582.1"/>
</dbReference>
<dbReference type="Pfam" id="PF19054">
    <property type="entry name" value="DUF5753"/>
    <property type="match status" value="1"/>
</dbReference>
<dbReference type="Gene3D" id="1.10.260.40">
    <property type="entry name" value="lambda repressor-like DNA-binding domains"/>
    <property type="match status" value="1"/>
</dbReference>
<gene>
    <name evidence="2" type="ordered locus">SBI_07661</name>
</gene>
<dbReference type="InterPro" id="IPR001387">
    <property type="entry name" value="Cro/C1-type_HTH"/>
</dbReference>
<dbReference type="Proteomes" id="UP000000377">
    <property type="component" value="Chromosome"/>
</dbReference>
<organism evidence="2 3">
    <name type="scientific">Streptomyces bingchenggensis (strain BCW-1)</name>
    <dbReference type="NCBI Taxonomy" id="749414"/>
    <lineage>
        <taxon>Bacteria</taxon>
        <taxon>Bacillati</taxon>
        <taxon>Actinomycetota</taxon>
        <taxon>Actinomycetes</taxon>
        <taxon>Kitasatosporales</taxon>
        <taxon>Streptomycetaceae</taxon>
        <taxon>Streptomyces</taxon>
    </lineage>
</organism>
<dbReference type="PATRIC" id="fig|749414.3.peg.7874"/>
<dbReference type="EMBL" id="CP002047">
    <property type="protein sequence ID" value="ADI10781.1"/>
    <property type="molecule type" value="Genomic_DNA"/>
</dbReference>
<accession>D7CB98</accession>
<dbReference type="eggNOG" id="COG1476">
    <property type="taxonomic scope" value="Bacteria"/>
</dbReference>
<dbReference type="KEGG" id="sbh:SBI_07661"/>
<feature type="domain" description="DUF5753" evidence="1">
    <location>
        <begin position="110"/>
        <end position="286"/>
    </location>
</feature>
<dbReference type="STRING" id="749414.SBI_07661"/>
<dbReference type="InterPro" id="IPR043917">
    <property type="entry name" value="DUF5753"/>
</dbReference>
<dbReference type="AlphaFoldDB" id="D7CB98"/>
<dbReference type="CDD" id="cd00093">
    <property type="entry name" value="HTH_XRE"/>
    <property type="match status" value="1"/>
</dbReference>
<keyword evidence="2" id="KW-0238">DNA-binding</keyword>